<evidence type="ECO:0000313" key="1">
    <source>
        <dbReference type="EMBL" id="KAF4983795.1"/>
    </source>
</evidence>
<reference evidence="1" key="1">
    <citation type="journal article" date="2020" name="BMC Genomics">
        <title>Correction to: Identification and distribution of gene clusters required for synthesis of sphingolipid metabolism inhibitors in diverse species of the filamentous fungus Fusarium.</title>
        <authorList>
            <person name="Kim H.S."/>
            <person name="Lohmar J.M."/>
            <person name="Busman M."/>
            <person name="Brown D.W."/>
            <person name="Naumann T.A."/>
            <person name="Divon H.H."/>
            <person name="Lysoe E."/>
            <person name="Uhlig S."/>
            <person name="Proctor R.H."/>
        </authorList>
    </citation>
    <scope>NUCLEOTIDE SEQUENCE</scope>
    <source>
        <strain evidence="1">NRRL 22465</strain>
    </source>
</reference>
<dbReference type="InterPro" id="IPR052895">
    <property type="entry name" value="HetReg/Transcr_Mod"/>
</dbReference>
<protein>
    <recommendedName>
        <fullName evidence="3">Heterokaryon incompatibility domain-containing protein</fullName>
    </recommendedName>
</protein>
<dbReference type="AlphaFoldDB" id="A0A8H4XPW0"/>
<name>A0A8H4XPW0_9HYPO</name>
<dbReference type="OrthoDB" id="4476201at2759"/>
<proteinExistence type="predicted"/>
<organism evidence="1 2">
    <name type="scientific">Fusarium zealandicum</name>
    <dbReference type="NCBI Taxonomy" id="1053134"/>
    <lineage>
        <taxon>Eukaryota</taxon>
        <taxon>Fungi</taxon>
        <taxon>Dikarya</taxon>
        <taxon>Ascomycota</taxon>
        <taxon>Pezizomycotina</taxon>
        <taxon>Sordariomycetes</taxon>
        <taxon>Hypocreomycetidae</taxon>
        <taxon>Hypocreales</taxon>
        <taxon>Nectriaceae</taxon>
        <taxon>Fusarium</taxon>
        <taxon>Fusarium staphyleae species complex</taxon>
    </lineage>
</organism>
<evidence type="ECO:0008006" key="3">
    <source>
        <dbReference type="Google" id="ProtNLM"/>
    </source>
</evidence>
<dbReference type="EMBL" id="JABEYC010000048">
    <property type="protein sequence ID" value="KAF4983795.1"/>
    <property type="molecule type" value="Genomic_DNA"/>
</dbReference>
<evidence type="ECO:0000313" key="2">
    <source>
        <dbReference type="Proteomes" id="UP000635477"/>
    </source>
</evidence>
<reference evidence="1" key="2">
    <citation type="submission" date="2020-05" db="EMBL/GenBank/DDBJ databases">
        <authorList>
            <person name="Kim H.-S."/>
            <person name="Proctor R.H."/>
            <person name="Brown D.W."/>
        </authorList>
    </citation>
    <scope>NUCLEOTIDE SEQUENCE</scope>
    <source>
        <strain evidence="1">NRRL 22465</strain>
    </source>
</reference>
<dbReference type="PANTHER" id="PTHR24148:SF64">
    <property type="entry name" value="HETEROKARYON INCOMPATIBILITY DOMAIN-CONTAINING PROTEIN"/>
    <property type="match status" value="1"/>
</dbReference>
<dbReference type="PANTHER" id="PTHR24148">
    <property type="entry name" value="ANKYRIN REPEAT DOMAIN-CONTAINING PROTEIN 39 HOMOLOG-RELATED"/>
    <property type="match status" value="1"/>
</dbReference>
<comment type="caution">
    <text evidence="1">The sequence shown here is derived from an EMBL/GenBank/DDBJ whole genome shotgun (WGS) entry which is preliminary data.</text>
</comment>
<gene>
    <name evidence="1" type="ORF">FZEAL_879</name>
</gene>
<accession>A0A8H4XPW0</accession>
<keyword evidence="2" id="KW-1185">Reference proteome</keyword>
<sequence length="482" mass="52955">MALYLDSMEGVYGVQTIDLSQAQGLEYLFECSWFSRIWVVQEVALARNAGVLCNNALVPFDSIGTTAVFLHLGGLVVGIARMMMESRRNDGSLEAISIFQAERIQLIREWCKGEDILLSEVLHLLDFTAGTEDKDAPNRSQETQSLAVIGILRLLMLESIVKTISGKRGINFSKRLEANYEIDPEVMLQNVASEIIEASGSLVFLSLVKNSAKRETPGLPSWVPGFSTKALMNPINGQSFKSVRNSAASASQGSIRSVPSFSIDGPVLIVTGLPLGKIQLSEESFFDAVDGTLKGWADILGQMDQIYSYTGQSSTEAFWRTMIWDQYRVSLPSTLAQTKDLEDLARRIQKSPLPTSIFLRSCAVKAGMIPSSADEEVLNDAEHAAWMHSLRNDSLFTNMLIGLAYPYGSTVLLDSGYVGNVFESSQLGDELWIVDRCPTSLVLRQIGSTGAQYSLIEETYVHGVMFGEAVTGAMIWKKVQLV</sequence>
<dbReference type="Proteomes" id="UP000635477">
    <property type="component" value="Unassembled WGS sequence"/>
</dbReference>